<reference evidence="3" key="1">
    <citation type="submission" date="2021-04" db="EMBL/GenBank/DDBJ databases">
        <authorList>
            <person name="Cornetti L."/>
        </authorList>
    </citation>
    <scope>NUCLEOTIDE SEQUENCE</scope>
</reference>
<name>A0A9N6ZDU0_9CRUS</name>
<dbReference type="Pfam" id="PF04714">
    <property type="entry name" value="BCL_N"/>
    <property type="match status" value="1"/>
</dbReference>
<evidence type="ECO:0000256" key="1">
    <source>
        <dbReference type="ARBA" id="ARBA00010326"/>
    </source>
</evidence>
<dbReference type="InterPro" id="IPR006804">
    <property type="entry name" value="BCL7"/>
</dbReference>
<comment type="similarity">
    <text evidence="1">Belongs to the BCL7 family.</text>
</comment>
<sequence>MSRSVRAETRSRAKDDIKRVMQVVDKVRHWEKKWVTIGDTTMKIFKWVPVSHIELVKKKSKDNSKANRENEPNKKDASFISYSGEDSNTSINQTFVQISLPSDENGLTVFLSPDAAGVLFYVYFPFPNSSCWTRESSDQGAGRFWTIPCSLNINSDELQIFKFTKCQKKVLS</sequence>
<dbReference type="AlphaFoldDB" id="A0A9N6ZDU0"/>
<feature type="region of interest" description="Disordered" evidence="2">
    <location>
        <begin position="59"/>
        <end position="82"/>
    </location>
</feature>
<feature type="compositionally biased region" description="Basic and acidic residues" evidence="2">
    <location>
        <begin position="59"/>
        <end position="77"/>
    </location>
</feature>
<proteinExistence type="inferred from homology"/>
<dbReference type="PANTHER" id="PTHR12767">
    <property type="entry name" value="BCL7 RELATED"/>
    <property type="match status" value="1"/>
</dbReference>
<organism evidence="3">
    <name type="scientific">Alona affinis</name>
    <dbReference type="NCBI Taxonomy" id="381656"/>
    <lineage>
        <taxon>Eukaryota</taxon>
        <taxon>Metazoa</taxon>
        <taxon>Ecdysozoa</taxon>
        <taxon>Arthropoda</taxon>
        <taxon>Crustacea</taxon>
        <taxon>Branchiopoda</taxon>
        <taxon>Diplostraca</taxon>
        <taxon>Cladocera</taxon>
        <taxon>Anomopoda</taxon>
        <taxon>Chydoridae</taxon>
        <taxon>Alona</taxon>
    </lineage>
</organism>
<gene>
    <name evidence="3" type="primary">EOG090X0I3Y</name>
</gene>
<protein>
    <submittedName>
        <fullName evidence="3">EOG090X0I3Y</fullName>
    </submittedName>
</protein>
<dbReference type="PANTHER" id="PTHR12767:SF9">
    <property type="entry name" value="BCL7-LIKE"/>
    <property type="match status" value="1"/>
</dbReference>
<evidence type="ECO:0000256" key="2">
    <source>
        <dbReference type="SAM" id="MobiDB-lite"/>
    </source>
</evidence>
<evidence type="ECO:0000313" key="3">
    <source>
        <dbReference type="EMBL" id="CAG4635178.1"/>
    </source>
</evidence>
<accession>A0A9N6ZDU0</accession>
<dbReference type="EMBL" id="OC978523">
    <property type="protein sequence ID" value="CAG4635178.1"/>
    <property type="molecule type" value="Genomic_DNA"/>
</dbReference>